<feature type="transmembrane region" description="Helical" evidence="9">
    <location>
        <begin position="408"/>
        <end position="429"/>
    </location>
</feature>
<dbReference type="PANTHER" id="PTHR43528:SF5">
    <property type="entry name" value="PROLINE_BETAINE TRANSPORTER"/>
    <property type="match status" value="1"/>
</dbReference>
<organism evidence="11 12">
    <name type="scientific">Sinomonas cyclohexanicum</name>
    <name type="common">Corynebacterium cyclohexanicum</name>
    <dbReference type="NCBI Taxonomy" id="322009"/>
    <lineage>
        <taxon>Bacteria</taxon>
        <taxon>Bacillati</taxon>
        <taxon>Actinomycetota</taxon>
        <taxon>Actinomycetes</taxon>
        <taxon>Micrococcales</taxon>
        <taxon>Micrococcaceae</taxon>
        <taxon>Sinomonas</taxon>
    </lineage>
</organism>
<dbReference type="PROSITE" id="PS50850">
    <property type="entry name" value="MFS"/>
    <property type="match status" value="1"/>
</dbReference>
<keyword evidence="4 9" id="KW-0812">Transmembrane</keyword>
<evidence type="ECO:0000313" key="11">
    <source>
        <dbReference type="EMBL" id="BCT74769.1"/>
    </source>
</evidence>
<dbReference type="SUPFAM" id="SSF103473">
    <property type="entry name" value="MFS general substrate transporter"/>
    <property type="match status" value="1"/>
</dbReference>
<dbReference type="Proteomes" id="UP001319861">
    <property type="component" value="Chromosome"/>
</dbReference>
<feature type="transmembrane region" description="Helical" evidence="9">
    <location>
        <begin position="281"/>
        <end position="299"/>
    </location>
</feature>
<feature type="transmembrane region" description="Helical" evidence="9">
    <location>
        <begin position="213"/>
        <end position="232"/>
    </location>
</feature>
<dbReference type="InterPro" id="IPR036259">
    <property type="entry name" value="MFS_trans_sf"/>
</dbReference>
<evidence type="ECO:0000256" key="5">
    <source>
        <dbReference type="ARBA" id="ARBA00022847"/>
    </source>
</evidence>
<evidence type="ECO:0000256" key="2">
    <source>
        <dbReference type="ARBA" id="ARBA00022448"/>
    </source>
</evidence>
<dbReference type="PANTHER" id="PTHR43528">
    <property type="entry name" value="ALPHA-KETOGLUTARATE PERMEASE"/>
    <property type="match status" value="1"/>
</dbReference>
<feature type="transmembrane region" description="Helical" evidence="9">
    <location>
        <begin position="53"/>
        <end position="71"/>
    </location>
</feature>
<feature type="transmembrane region" description="Helical" evidence="9">
    <location>
        <begin position="375"/>
        <end position="396"/>
    </location>
</feature>
<evidence type="ECO:0000256" key="6">
    <source>
        <dbReference type="ARBA" id="ARBA00022989"/>
    </source>
</evidence>
<comment type="subcellular location">
    <subcellularLocation>
        <location evidence="1">Cell membrane</location>
        <topology evidence="1">Multi-pass membrane protein</topology>
    </subcellularLocation>
</comment>
<keyword evidence="3" id="KW-1003">Cell membrane</keyword>
<evidence type="ECO:0000256" key="9">
    <source>
        <dbReference type="SAM" id="Phobius"/>
    </source>
</evidence>
<feature type="transmembrane region" description="Helical" evidence="9">
    <location>
        <begin position="441"/>
        <end position="460"/>
    </location>
</feature>
<reference evidence="11 12" key="1">
    <citation type="journal article" date="2021" name="J. Biosci. Bioeng.">
        <title>Identification and characterization of a chc gene cluster responsible for the aromatization pathway of cyclohexanecarboxylate degradation in Sinomonas cyclohexanicum ATCC 51369.</title>
        <authorList>
            <person name="Yamamoto T."/>
            <person name="Hasegawa Y."/>
            <person name="Lau P.C.K."/>
            <person name="Iwaki H."/>
        </authorList>
    </citation>
    <scope>NUCLEOTIDE SEQUENCE [LARGE SCALE GENOMIC DNA]</scope>
    <source>
        <strain evidence="11 12">ATCC 51369</strain>
    </source>
</reference>
<keyword evidence="5" id="KW-0769">Symport</keyword>
<dbReference type="CDD" id="cd17367">
    <property type="entry name" value="MFS_KgtP"/>
    <property type="match status" value="1"/>
</dbReference>
<evidence type="ECO:0000256" key="3">
    <source>
        <dbReference type="ARBA" id="ARBA00022475"/>
    </source>
</evidence>
<protein>
    <submittedName>
        <fullName evidence="11">Dicarboxylic acid transport integral membrane protein KgtP</fullName>
    </submittedName>
</protein>
<dbReference type="InterPro" id="IPR051084">
    <property type="entry name" value="H+-coupled_symporters"/>
</dbReference>
<keyword evidence="2" id="KW-0813">Transport</keyword>
<dbReference type="InterPro" id="IPR020846">
    <property type="entry name" value="MFS_dom"/>
</dbReference>
<dbReference type="Gene3D" id="1.20.1250.20">
    <property type="entry name" value="MFS general substrate transporter like domains"/>
    <property type="match status" value="2"/>
</dbReference>
<gene>
    <name evidence="11" type="ORF">SCMU_06110</name>
</gene>
<keyword evidence="6 9" id="KW-1133">Transmembrane helix</keyword>
<dbReference type="EMBL" id="AP024525">
    <property type="protein sequence ID" value="BCT74769.1"/>
    <property type="molecule type" value="Genomic_DNA"/>
</dbReference>
<feature type="transmembrane region" description="Helical" evidence="9">
    <location>
        <begin position="350"/>
        <end position="369"/>
    </location>
</feature>
<evidence type="ECO:0000256" key="7">
    <source>
        <dbReference type="ARBA" id="ARBA00023136"/>
    </source>
</evidence>
<evidence type="ECO:0000256" key="8">
    <source>
        <dbReference type="SAM" id="MobiDB-lite"/>
    </source>
</evidence>
<keyword evidence="12" id="KW-1185">Reference proteome</keyword>
<evidence type="ECO:0000313" key="12">
    <source>
        <dbReference type="Proteomes" id="UP001319861"/>
    </source>
</evidence>
<dbReference type="InterPro" id="IPR005828">
    <property type="entry name" value="MFS_sugar_transport-like"/>
</dbReference>
<evidence type="ECO:0000259" key="10">
    <source>
        <dbReference type="PROSITE" id="PS50850"/>
    </source>
</evidence>
<accession>A0ABN6FE05</accession>
<feature type="transmembrane region" description="Helical" evidence="9">
    <location>
        <begin position="319"/>
        <end position="338"/>
    </location>
</feature>
<feature type="transmembrane region" description="Helical" evidence="9">
    <location>
        <begin position="83"/>
        <end position="101"/>
    </location>
</feature>
<feature type="transmembrane region" description="Helical" evidence="9">
    <location>
        <begin position="178"/>
        <end position="201"/>
    </location>
</feature>
<proteinExistence type="predicted"/>
<evidence type="ECO:0000256" key="1">
    <source>
        <dbReference type="ARBA" id="ARBA00004651"/>
    </source>
</evidence>
<feature type="transmembrane region" description="Helical" evidence="9">
    <location>
        <begin position="113"/>
        <end position="131"/>
    </location>
</feature>
<dbReference type="InterPro" id="IPR005829">
    <property type="entry name" value="Sugar_transporter_CS"/>
</dbReference>
<feature type="region of interest" description="Disordered" evidence="8">
    <location>
        <begin position="487"/>
        <end position="508"/>
    </location>
</feature>
<evidence type="ECO:0000256" key="4">
    <source>
        <dbReference type="ARBA" id="ARBA00022692"/>
    </source>
</evidence>
<keyword evidence="7 9" id="KW-0472">Membrane</keyword>
<name>A0ABN6FE05_SINCY</name>
<dbReference type="PROSITE" id="PS00217">
    <property type="entry name" value="SUGAR_TRANSPORT_2"/>
    <property type="match status" value="1"/>
</dbReference>
<dbReference type="Pfam" id="PF00083">
    <property type="entry name" value="Sugar_tr"/>
    <property type="match status" value="1"/>
</dbReference>
<sequence length="508" mass="54728">MLGITRPAWAVFGVTPTVEAMTITQTTSPGGAAATRRAIANTLKGSAGNLIEWYDLYVYAAFSAYFATYFFSTKDPVQAQIDAYLTFALTFLMRPVGSWFFGRYADRHGRRAALTLSVSLMGVGSLLVAVLPGVAQIGVWSTVLMYASRLLQGFSVGGEYGTSATYMSEVATAKRRGFFSSFQYVTLVGGQVLALLSLIILQATLGEADLKAWGWRIPFAVGAAAALIVLWLRRTMDETISKEQVAAAKGHGAAAAGDGGEFEAVQPGTLKLLFTKHWKPFVIVVFLTMGGTCAFYLYTTYILSFMNNVSHIPKTQTSVINFWALFVFMLLQPVFGLLSDKLGRKPQLIIFGVLGAVFTWPIMSTLAGVKDPMVAFWLMLAGLVIVVNYTSISALVKAELFPSSVRALGVGLGYAVANSLFGGTVPFIGEWLSSAGHKEWLFTYVTITIVISLVVYIFFLPNKKHTPLDHEFGAAYGELPVAMPVGAGSAKGTADSADDDGREPSRLG</sequence>
<feature type="domain" description="Major facilitator superfamily (MFS) profile" evidence="10">
    <location>
        <begin position="41"/>
        <end position="464"/>
    </location>
</feature>